<dbReference type="NCBIfam" id="TIGR03370">
    <property type="entry name" value="VPLPA-CTERM"/>
    <property type="match status" value="1"/>
</dbReference>
<keyword evidence="3" id="KW-1185">Reference proteome</keyword>
<evidence type="ECO:0000256" key="1">
    <source>
        <dbReference type="SAM" id="SignalP"/>
    </source>
</evidence>
<organism evidence="2 3">
    <name type="scientific">Alkalilimnicola ehrlichii</name>
    <dbReference type="NCBI Taxonomy" id="351052"/>
    <lineage>
        <taxon>Bacteria</taxon>
        <taxon>Pseudomonadati</taxon>
        <taxon>Pseudomonadota</taxon>
        <taxon>Gammaproteobacteria</taxon>
        <taxon>Chromatiales</taxon>
        <taxon>Ectothiorhodospiraceae</taxon>
        <taxon>Alkalilimnicola</taxon>
    </lineage>
</organism>
<keyword evidence="1" id="KW-0732">Signal</keyword>
<feature type="chain" id="PRO_5017581052" description="PEP-CTERM protein-sorting domain-containing protein" evidence="1">
    <location>
        <begin position="28"/>
        <end position="205"/>
    </location>
</feature>
<evidence type="ECO:0000313" key="3">
    <source>
        <dbReference type="Proteomes" id="UP000256763"/>
    </source>
</evidence>
<dbReference type="InterPro" id="IPR022472">
    <property type="entry name" value="VPLPA-CTERM"/>
</dbReference>
<dbReference type="OrthoDB" id="5567186at2"/>
<dbReference type="EMBL" id="NFZW01000008">
    <property type="protein sequence ID" value="RFA36848.1"/>
    <property type="molecule type" value="Genomic_DNA"/>
</dbReference>
<dbReference type="Proteomes" id="UP000256763">
    <property type="component" value="Unassembled WGS sequence"/>
</dbReference>
<evidence type="ECO:0008006" key="4">
    <source>
        <dbReference type="Google" id="ProtNLM"/>
    </source>
</evidence>
<protein>
    <recommendedName>
        <fullName evidence="4">PEP-CTERM protein-sorting domain-containing protein</fullName>
    </recommendedName>
</protein>
<gene>
    <name evidence="2" type="ORF">CAL65_10020</name>
</gene>
<name>A0A3E0WVK1_9GAMM</name>
<proteinExistence type="predicted"/>
<reference evidence="3" key="1">
    <citation type="submission" date="2017-05" db="EMBL/GenBank/DDBJ databases">
        <authorList>
            <person name="Sharma S."/>
            <person name="Sidhu C."/>
            <person name="Pinnaka A.K."/>
        </authorList>
    </citation>
    <scope>NUCLEOTIDE SEQUENCE [LARGE SCALE GENOMIC DNA]</scope>
    <source>
        <strain evidence="3">AK93</strain>
    </source>
</reference>
<accession>A0A3E0WVK1</accession>
<evidence type="ECO:0000313" key="2">
    <source>
        <dbReference type="EMBL" id="RFA36848.1"/>
    </source>
</evidence>
<dbReference type="AlphaFoldDB" id="A0A3E0WVK1"/>
<feature type="signal peptide" evidence="1">
    <location>
        <begin position="1"/>
        <end position="27"/>
    </location>
</feature>
<sequence>MISMKIPRFLQVVACCLGLSAAGLGHASVLTYQFGEILSPESVDPAVANVSFATLTVDTETWTFRLSADDLSGFGSGAFVGALAIGGDFSHVDVVNTTPGGGIQNVSYHPGGGPGGVFDFRFDLTGPRQDRLTDGEWVEWTVQGLYGLDYLALHVRGIDTIAFGGSSSAWYGAPSPIPLPASVWLLGSALVGFAAMRRRQLAKGV</sequence>
<comment type="caution">
    <text evidence="2">The sequence shown here is derived from an EMBL/GenBank/DDBJ whole genome shotgun (WGS) entry which is preliminary data.</text>
</comment>